<evidence type="ECO:0000256" key="1">
    <source>
        <dbReference type="ARBA" id="ARBA00001974"/>
    </source>
</evidence>
<name>A0A660CLT3_9PSEU</name>
<accession>A0A660CLT3</accession>
<dbReference type="PANTHER" id="PTHR42913:SF3">
    <property type="entry name" value="64 KDA MITOCHONDRIAL NADH DEHYDROGENASE (EUROFUNG)"/>
    <property type="match status" value="1"/>
</dbReference>
<dbReference type="RefSeq" id="WP_048808157.1">
    <property type="nucleotide sequence ID" value="NZ_JOIJ01000024.1"/>
</dbReference>
<evidence type="ECO:0000256" key="2">
    <source>
        <dbReference type="ARBA" id="ARBA00005272"/>
    </source>
</evidence>
<feature type="region of interest" description="Disordered" evidence="6">
    <location>
        <begin position="379"/>
        <end position="412"/>
    </location>
</feature>
<dbReference type="AlphaFoldDB" id="A0A660CLT3"/>
<dbReference type="InterPro" id="IPR023753">
    <property type="entry name" value="FAD/NAD-binding_dom"/>
</dbReference>
<feature type="domain" description="FAD/NAD(P)-binding" evidence="7">
    <location>
        <begin position="19"/>
        <end position="296"/>
    </location>
</feature>
<dbReference type="PANTHER" id="PTHR42913">
    <property type="entry name" value="APOPTOSIS-INDUCING FACTOR 1"/>
    <property type="match status" value="1"/>
</dbReference>
<evidence type="ECO:0000313" key="9">
    <source>
        <dbReference type="Proteomes" id="UP000317303"/>
    </source>
</evidence>
<comment type="similarity">
    <text evidence="2">Belongs to the NADH dehydrogenase family.</text>
</comment>
<reference evidence="8 9" key="1">
    <citation type="submission" date="2019-07" db="EMBL/GenBank/DDBJ databases">
        <title>R&amp;d 2014.</title>
        <authorList>
            <person name="Klenk H.-P."/>
        </authorList>
    </citation>
    <scope>NUCLEOTIDE SEQUENCE [LARGE SCALE GENOMIC DNA]</scope>
    <source>
        <strain evidence="8 9">DSM 43194</strain>
    </source>
</reference>
<dbReference type="EMBL" id="VLJV01000001">
    <property type="protein sequence ID" value="TWH22619.1"/>
    <property type="molecule type" value="Genomic_DNA"/>
</dbReference>
<comment type="cofactor">
    <cofactor evidence="1">
        <name>FAD</name>
        <dbReference type="ChEBI" id="CHEBI:57692"/>
    </cofactor>
</comment>
<protein>
    <submittedName>
        <fullName evidence="8">NADH dehydrogenase FAD-containing subunit</fullName>
    </submittedName>
</protein>
<dbReference type="OrthoDB" id="9784880at2"/>
<keyword evidence="9" id="KW-1185">Reference proteome</keyword>
<organism evidence="8 9">
    <name type="scientific">Prauserella rugosa</name>
    <dbReference type="NCBI Taxonomy" id="43354"/>
    <lineage>
        <taxon>Bacteria</taxon>
        <taxon>Bacillati</taxon>
        <taxon>Actinomycetota</taxon>
        <taxon>Actinomycetes</taxon>
        <taxon>Pseudonocardiales</taxon>
        <taxon>Pseudonocardiaceae</taxon>
        <taxon>Prauserella</taxon>
    </lineage>
</organism>
<evidence type="ECO:0000259" key="7">
    <source>
        <dbReference type="Pfam" id="PF07992"/>
    </source>
</evidence>
<evidence type="ECO:0000256" key="4">
    <source>
        <dbReference type="ARBA" id="ARBA00022827"/>
    </source>
</evidence>
<feature type="compositionally biased region" description="Low complexity" evidence="6">
    <location>
        <begin position="395"/>
        <end position="412"/>
    </location>
</feature>
<evidence type="ECO:0000256" key="3">
    <source>
        <dbReference type="ARBA" id="ARBA00022630"/>
    </source>
</evidence>
<keyword evidence="4" id="KW-0274">FAD</keyword>
<comment type="caution">
    <text evidence="8">The sequence shown here is derived from an EMBL/GenBank/DDBJ whole genome shotgun (WGS) entry which is preliminary data.</text>
</comment>
<dbReference type="Pfam" id="PF07992">
    <property type="entry name" value="Pyr_redox_2"/>
    <property type="match status" value="1"/>
</dbReference>
<keyword evidence="5" id="KW-0560">Oxidoreductase</keyword>
<dbReference type="GO" id="GO:0003955">
    <property type="term" value="F:NAD(P)H dehydrogenase (quinone) activity"/>
    <property type="evidence" value="ECO:0007669"/>
    <property type="project" value="TreeGrafter"/>
</dbReference>
<evidence type="ECO:0000256" key="6">
    <source>
        <dbReference type="SAM" id="MobiDB-lite"/>
    </source>
</evidence>
<dbReference type="PRINTS" id="PR00469">
    <property type="entry name" value="PNDRDTASEII"/>
</dbReference>
<dbReference type="PRINTS" id="PR00368">
    <property type="entry name" value="FADPNR"/>
</dbReference>
<gene>
    <name evidence="8" type="ORF">JD82_04508</name>
</gene>
<dbReference type="SUPFAM" id="SSF51905">
    <property type="entry name" value="FAD/NAD(P)-binding domain"/>
    <property type="match status" value="1"/>
</dbReference>
<dbReference type="Proteomes" id="UP000317303">
    <property type="component" value="Unassembled WGS sequence"/>
</dbReference>
<evidence type="ECO:0000313" key="8">
    <source>
        <dbReference type="EMBL" id="TWH22619.1"/>
    </source>
</evidence>
<dbReference type="GO" id="GO:0019646">
    <property type="term" value="P:aerobic electron transport chain"/>
    <property type="evidence" value="ECO:0007669"/>
    <property type="project" value="TreeGrafter"/>
</dbReference>
<proteinExistence type="inferred from homology"/>
<keyword evidence="3" id="KW-0285">Flavoprotein</keyword>
<evidence type="ECO:0000256" key="5">
    <source>
        <dbReference type="ARBA" id="ARBA00023002"/>
    </source>
</evidence>
<sequence>MSHHETSHHGTPLRGTRHRIVVLGAGYAGSYAAGYLARRLHRDDVEITVVNAAPDFVERMRLHQFAAGHDLDRRPLADVFAGTGIDLRIAEVTGIDADNRTVTIDGQDQLGYDSLVYTLGSTAAHHAVPGAAEHAFHVATAPAAGRLRARLGEIDGGRVVVVGGNLTAIEAATEIAESRPGLTVALATTGELGGWLGARARRHVLAAFDRLGIDVHEHATVTGVDASSVTAMGGTVLASDATVWAAGFAVHPIAAAGGLDVTPEGQIVVDRQLRSVSHPDVYAAGDSAHVVGDNGLTLPMSCATAGLSSRQLAATVLGDRTGRRIPATPKFYVGSHVSLGRRDAVFQLVDKQAQSRPVSLRGRAAARFKASVLTGAAWSTTHPTSGLPSRRHRLAASSSPAESAPAPATTSA</sequence>
<dbReference type="Gene3D" id="3.50.50.100">
    <property type="match status" value="1"/>
</dbReference>
<dbReference type="InterPro" id="IPR036188">
    <property type="entry name" value="FAD/NAD-bd_sf"/>
</dbReference>
<dbReference type="InterPro" id="IPR051169">
    <property type="entry name" value="NADH-Q_oxidoreductase"/>
</dbReference>